<dbReference type="SUPFAM" id="SSF51679">
    <property type="entry name" value="Bacterial luciferase-like"/>
    <property type="match status" value="1"/>
</dbReference>
<dbReference type="GO" id="GO:0004497">
    <property type="term" value="F:monooxygenase activity"/>
    <property type="evidence" value="ECO:0007669"/>
    <property type="project" value="UniProtKB-KW"/>
</dbReference>
<dbReference type="InterPro" id="IPR050766">
    <property type="entry name" value="Bact_Lucif_Oxidored"/>
</dbReference>
<dbReference type="Gene3D" id="3.20.20.30">
    <property type="entry name" value="Luciferase-like domain"/>
    <property type="match status" value="1"/>
</dbReference>
<keyword evidence="2 4" id="KW-0503">Monooxygenase</keyword>
<dbReference type="EMBL" id="SHLA01000001">
    <property type="protein sequence ID" value="RZU63280.1"/>
    <property type="molecule type" value="Genomic_DNA"/>
</dbReference>
<dbReference type="InterPro" id="IPR036661">
    <property type="entry name" value="Luciferase-like_sf"/>
</dbReference>
<dbReference type="RefSeq" id="WP_130451692.1">
    <property type="nucleotide sequence ID" value="NZ_SHLA01000001.1"/>
</dbReference>
<feature type="domain" description="Luciferase-like" evidence="3">
    <location>
        <begin position="1"/>
        <end position="317"/>
    </location>
</feature>
<gene>
    <name evidence="4" type="ORF">EV380_2892</name>
</gene>
<keyword evidence="1" id="KW-0560">Oxidoreductase</keyword>
<dbReference type="GO" id="GO:0016705">
    <property type="term" value="F:oxidoreductase activity, acting on paired donors, with incorporation or reduction of molecular oxygen"/>
    <property type="evidence" value="ECO:0007669"/>
    <property type="project" value="InterPro"/>
</dbReference>
<protein>
    <submittedName>
        <fullName evidence="4">Alkanesulfonate monooxygenase SsuD/methylene tetrahydromethanopterin reductase-like flavin-dependent oxidoreductase (Luciferase family)</fullName>
    </submittedName>
</protein>
<dbReference type="AlphaFoldDB" id="A0A4Q8AG06"/>
<dbReference type="PANTHER" id="PTHR30137:SF8">
    <property type="entry name" value="BLR5498 PROTEIN"/>
    <property type="match status" value="1"/>
</dbReference>
<comment type="caution">
    <text evidence="4">The sequence shown here is derived from an EMBL/GenBank/DDBJ whole genome shotgun (WGS) entry which is preliminary data.</text>
</comment>
<name>A0A4Q8AG06_9MICC</name>
<dbReference type="Proteomes" id="UP000292685">
    <property type="component" value="Unassembled WGS sequence"/>
</dbReference>
<reference evidence="4 5" key="1">
    <citation type="submission" date="2019-02" db="EMBL/GenBank/DDBJ databases">
        <title>Sequencing the genomes of 1000 actinobacteria strains.</title>
        <authorList>
            <person name="Klenk H.-P."/>
        </authorList>
    </citation>
    <scope>NUCLEOTIDE SEQUENCE [LARGE SCALE GENOMIC DNA]</scope>
    <source>
        <strain evidence="4 5">DSM 17364</strain>
    </source>
</reference>
<evidence type="ECO:0000259" key="3">
    <source>
        <dbReference type="Pfam" id="PF00296"/>
    </source>
</evidence>
<evidence type="ECO:0000313" key="5">
    <source>
        <dbReference type="Proteomes" id="UP000292685"/>
    </source>
</evidence>
<accession>A0A4Q8AG06</accession>
<dbReference type="InterPro" id="IPR011251">
    <property type="entry name" value="Luciferase-like_dom"/>
</dbReference>
<dbReference type="PANTHER" id="PTHR30137">
    <property type="entry name" value="LUCIFERASE-LIKE MONOOXYGENASE"/>
    <property type="match status" value="1"/>
</dbReference>
<dbReference type="Pfam" id="PF00296">
    <property type="entry name" value="Bac_luciferase"/>
    <property type="match status" value="1"/>
</dbReference>
<evidence type="ECO:0000256" key="1">
    <source>
        <dbReference type="ARBA" id="ARBA00023002"/>
    </source>
</evidence>
<evidence type="ECO:0000256" key="2">
    <source>
        <dbReference type="ARBA" id="ARBA00023033"/>
    </source>
</evidence>
<evidence type="ECO:0000313" key="4">
    <source>
        <dbReference type="EMBL" id="RZU63280.1"/>
    </source>
</evidence>
<dbReference type="OrthoDB" id="7903015at2"/>
<sequence>MRFSLFVHMERWDEDVSHEQSFANLTELVQMAEAGGFSTVWIGEHHAMEYTISPSPMPQLAYLAAKTSTIRLGAGTIIAPFWNPLRVAGETALLDVISGGRAEVGLARGAHQFEFDRMAPGLPAAEGGKHLRELVPAVRELWQGDYAHDGEIWQFPTSTSVPKPVQQPTPPMWIAARDPASHDFAVANGCNVMVTPLMKGDEEVESLVGKFETAVADHPEVPRPDLMMLRHTHVHDADQPEGWRRPAEAIQRYYRTFHAWFMNKTTPVNGFLDPTPAEAFADKPEFAPEALRKSAVIGTPEEVVDRLRGYEELGIDEFSLWSDNSLTHEEKKRSLELFIEHVVPKFNTTS</sequence>
<dbReference type="GO" id="GO:0005829">
    <property type="term" value="C:cytosol"/>
    <property type="evidence" value="ECO:0007669"/>
    <property type="project" value="TreeGrafter"/>
</dbReference>
<keyword evidence="5" id="KW-1185">Reference proteome</keyword>
<proteinExistence type="predicted"/>
<organism evidence="4 5">
    <name type="scientific">Zhihengliuella halotolerans</name>
    <dbReference type="NCBI Taxonomy" id="370736"/>
    <lineage>
        <taxon>Bacteria</taxon>
        <taxon>Bacillati</taxon>
        <taxon>Actinomycetota</taxon>
        <taxon>Actinomycetes</taxon>
        <taxon>Micrococcales</taxon>
        <taxon>Micrococcaceae</taxon>
        <taxon>Zhihengliuella</taxon>
    </lineage>
</organism>